<comment type="caution">
    <text evidence="2">The sequence shown here is derived from an EMBL/GenBank/DDBJ whole genome shotgun (WGS) entry which is preliminary data.</text>
</comment>
<dbReference type="Proteomes" id="UP000301309">
    <property type="component" value="Unassembled WGS sequence"/>
</dbReference>
<organism evidence="2 3">
    <name type="scientific">Streptomyces violaceusniger</name>
    <dbReference type="NCBI Taxonomy" id="68280"/>
    <lineage>
        <taxon>Bacteria</taxon>
        <taxon>Bacillati</taxon>
        <taxon>Actinomycetota</taxon>
        <taxon>Actinomycetes</taxon>
        <taxon>Kitasatosporales</taxon>
        <taxon>Streptomycetaceae</taxon>
        <taxon>Streptomyces</taxon>
        <taxon>Streptomyces violaceusniger group</taxon>
    </lineage>
</organism>
<feature type="region of interest" description="Disordered" evidence="1">
    <location>
        <begin position="151"/>
        <end position="172"/>
    </location>
</feature>
<accession>A0A4D4KRK7</accession>
<evidence type="ECO:0000313" key="2">
    <source>
        <dbReference type="EMBL" id="GDY51302.1"/>
    </source>
</evidence>
<feature type="compositionally biased region" description="Basic residues" evidence="1">
    <location>
        <begin position="72"/>
        <end position="90"/>
    </location>
</feature>
<dbReference type="EMBL" id="BJHW01000001">
    <property type="protein sequence ID" value="GDY51302.1"/>
    <property type="molecule type" value="Genomic_DNA"/>
</dbReference>
<dbReference type="AlphaFoldDB" id="A0A4D4KRK7"/>
<evidence type="ECO:0000256" key="1">
    <source>
        <dbReference type="SAM" id="MobiDB-lite"/>
    </source>
</evidence>
<keyword evidence="3" id="KW-1185">Reference proteome</keyword>
<evidence type="ECO:0000313" key="3">
    <source>
        <dbReference type="Proteomes" id="UP000301309"/>
    </source>
</evidence>
<proteinExistence type="predicted"/>
<feature type="region of interest" description="Disordered" evidence="1">
    <location>
        <begin position="59"/>
        <end position="101"/>
    </location>
</feature>
<name>A0A4D4KRK7_STRVO</name>
<reference evidence="2 3" key="1">
    <citation type="journal article" date="2020" name="Int. J. Syst. Evol. Microbiol.">
        <title>Reclassification of Streptomyces castelarensis and Streptomyces sporoclivatus as later heterotypic synonyms of Streptomyces antimycoticus.</title>
        <authorList>
            <person name="Komaki H."/>
            <person name="Tamura T."/>
        </authorList>
    </citation>
    <scope>NUCLEOTIDE SEQUENCE [LARGE SCALE GENOMIC DNA]</scope>
    <source>
        <strain evidence="2 3">NBRC 13459</strain>
    </source>
</reference>
<protein>
    <submittedName>
        <fullName evidence="2">Uncharacterized protein</fullName>
    </submittedName>
</protein>
<sequence length="270" mass="27835">MPSGARLFRLTTDESGVPHLADPTGAQPAVAHGGGVALHALHGTCLAHRAGGREAVARHGGGALRARDGVRRPGRRARGGALVRKTRRGGAPHATSPRPVALLDPTHSRARRARLTDRAGGGNAVTGRRSGAWEPVARSRGIAFRVRDGVRRPGRRAGGGAHPGGVPSPRRARVSVGAPRGVGVVRGGGSVVQGNRVGGGVRAEGGGELGEADVVRVLLVHVNRDPPGPVGVGRHGAGASAAHAVRVHVHVHVHVRNAYRHPARRARVRR</sequence>
<gene>
    <name evidence="2" type="ORF">SVIO_019250</name>
</gene>